<proteinExistence type="predicted"/>
<feature type="signal peptide" evidence="1">
    <location>
        <begin position="1"/>
        <end position="23"/>
    </location>
</feature>
<sequence>MVILNKLTAAVVLINLNVQAAVGFTTTKTAICMPNLDLQRSHRSLHELCLGMDSDSSFFSGRSGFPIDDGWKLKNDFSIFLNQCSIQTFYSVLKTIRDPHTVRWMDNFTQSIIPAFDSNARASSDDTGSDNVETSRGIPYSSKLLTYHGLGAINTTLYPTWESYFAILLEQPTEHFLIQSGGLQMRDYELDINPASICTRLISIREQIAEEFANDLGVLAHTMGQHTMDSYYDLMEDIGLQKTKDRNNNGRRLPPHNLVFLGYALDPIDGFAPSPLRQHNFDLAVLLATQESIHRLLNKHCNDNDPHRQYLLDFYVERLESHFTGTQRYGRADDFLEELLFGPPRQVSVVQGEGTTVVVDPVRVAEWILQERREVALEWQSACKNIPSKDHIQIKRLQLDRLMQSYNSNT</sequence>
<gene>
    <name evidence="2" type="ORF">DBRI00130_LOCUS4115</name>
</gene>
<dbReference type="EMBL" id="HBNS01005068">
    <property type="protein sequence ID" value="CAE4586334.1"/>
    <property type="molecule type" value="Transcribed_RNA"/>
</dbReference>
<evidence type="ECO:0000256" key="1">
    <source>
        <dbReference type="SAM" id="SignalP"/>
    </source>
</evidence>
<organism evidence="2">
    <name type="scientific">Ditylum brightwellii</name>
    <dbReference type="NCBI Taxonomy" id="49249"/>
    <lineage>
        <taxon>Eukaryota</taxon>
        <taxon>Sar</taxon>
        <taxon>Stramenopiles</taxon>
        <taxon>Ochrophyta</taxon>
        <taxon>Bacillariophyta</taxon>
        <taxon>Mediophyceae</taxon>
        <taxon>Lithodesmiophycidae</taxon>
        <taxon>Lithodesmiales</taxon>
        <taxon>Lithodesmiaceae</taxon>
        <taxon>Ditylum</taxon>
    </lineage>
</organism>
<keyword evidence="1" id="KW-0732">Signal</keyword>
<name>A0A7S4QKE4_9STRA</name>
<dbReference type="AlphaFoldDB" id="A0A7S4QKE4"/>
<protein>
    <submittedName>
        <fullName evidence="2">Uncharacterized protein</fullName>
    </submittedName>
</protein>
<evidence type="ECO:0000313" key="2">
    <source>
        <dbReference type="EMBL" id="CAE4586334.1"/>
    </source>
</evidence>
<feature type="chain" id="PRO_5031035254" evidence="1">
    <location>
        <begin position="24"/>
        <end position="410"/>
    </location>
</feature>
<reference evidence="2" key="1">
    <citation type="submission" date="2021-01" db="EMBL/GenBank/DDBJ databases">
        <authorList>
            <person name="Corre E."/>
            <person name="Pelletier E."/>
            <person name="Niang G."/>
            <person name="Scheremetjew M."/>
            <person name="Finn R."/>
            <person name="Kale V."/>
            <person name="Holt S."/>
            <person name="Cochrane G."/>
            <person name="Meng A."/>
            <person name="Brown T."/>
            <person name="Cohen L."/>
        </authorList>
    </citation>
    <scope>NUCLEOTIDE SEQUENCE</scope>
    <source>
        <strain evidence="2">GSO104</strain>
    </source>
</reference>
<accession>A0A7S4QKE4</accession>